<accession>A0A6V6Y6W9</accession>
<dbReference type="NCBIfam" id="NF003591">
    <property type="entry name" value="PRK05254.1-4"/>
    <property type="match status" value="1"/>
</dbReference>
<evidence type="ECO:0000256" key="5">
    <source>
        <dbReference type="ARBA" id="ARBA00018429"/>
    </source>
</evidence>
<dbReference type="NCBIfam" id="NF003592">
    <property type="entry name" value="PRK05254.1-5"/>
    <property type="match status" value="1"/>
</dbReference>
<dbReference type="InterPro" id="IPR018085">
    <property type="entry name" value="Ura-DNA_Glyclase_AS"/>
</dbReference>
<evidence type="ECO:0000256" key="11">
    <source>
        <dbReference type="RuleBase" id="RU003780"/>
    </source>
</evidence>
<organism evidence="13 14">
    <name type="scientific">Aedoeadaptatus nemausensis</name>
    <dbReference type="NCBI Taxonomy" id="2582829"/>
    <lineage>
        <taxon>Bacteria</taxon>
        <taxon>Bacillati</taxon>
        <taxon>Bacillota</taxon>
        <taxon>Tissierellia</taxon>
        <taxon>Tissierellales</taxon>
        <taxon>Peptoniphilaceae</taxon>
        <taxon>Aedoeadaptatus</taxon>
    </lineage>
</organism>
<comment type="catalytic activity">
    <reaction evidence="1 9 11">
        <text>Hydrolyzes single-stranded DNA or mismatched double-stranded DNA and polynucleotides, releasing free uracil.</text>
        <dbReference type="EC" id="3.2.2.27"/>
    </reaction>
</comment>
<dbReference type="InterPro" id="IPR036895">
    <property type="entry name" value="Uracil-DNA_glycosylase-like_sf"/>
</dbReference>
<dbReference type="NCBIfam" id="NF003589">
    <property type="entry name" value="PRK05254.1-2"/>
    <property type="match status" value="1"/>
</dbReference>
<evidence type="ECO:0000256" key="1">
    <source>
        <dbReference type="ARBA" id="ARBA00001400"/>
    </source>
</evidence>
<dbReference type="Pfam" id="PF03167">
    <property type="entry name" value="UDG"/>
    <property type="match status" value="1"/>
</dbReference>
<reference evidence="13 14" key="1">
    <citation type="submission" date="2020-06" db="EMBL/GenBank/DDBJ databases">
        <authorList>
            <person name="Criscuolo A."/>
        </authorList>
    </citation>
    <scope>NUCLEOTIDE SEQUENCE [LARGE SCALE GENOMIC DNA]</scope>
    <source>
        <strain evidence="13">1804121828</strain>
    </source>
</reference>
<comment type="caution">
    <text evidence="13">The sequence shown here is derived from an EMBL/GenBank/DDBJ whole genome shotgun (WGS) entry which is preliminary data.</text>
</comment>
<dbReference type="NCBIfam" id="NF003588">
    <property type="entry name" value="PRK05254.1-1"/>
    <property type="match status" value="1"/>
</dbReference>
<dbReference type="NCBIfam" id="TIGR00628">
    <property type="entry name" value="ung"/>
    <property type="match status" value="1"/>
</dbReference>
<dbReference type="EC" id="3.2.2.27" evidence="4 9"/>
<evidence type="ECO:0000256" key="10">
    <source>
        <dbReference type="PROSITE-ProRule" id="PRU10072"/>
    </source>
</evidence>
<dbReference type="FunFam" id="3.40.470.10:FF:000001">
    <property type="entry name" value="Uracil-DNA glycosylase"/>
    <property type="match status" value="1"/>
</dbReference>
<dbReference type="Proteomes" id="UP000586454">
    <property type="component" value="Unassembled WGS sequence"/>
</dbReference>
<evidence type="ECO:0000256" key="7">
    <source>
        <dbReference type="ARBA" id="ARBA00022801"/>
    </source>
</evidence>
<dbReference type="HAMAP" id="MF_00148">
    <property type="entry name" value="UDG"/>
    <property type="match status" value="1"/>
</dbReference>
<evidence type="ECO:0000256" key="8">
    <source>
        <dbReference type="ARBA" id="ARBA00023204"/>
    </source>
</evidence>
<comment type="function">
    <text evidence="2 9 11">Excises uracil residues from the DNA which can arise as a result of misincorporation of dUMP residues by DNA polymerase or due to deamination of cytosine.</text>
</comment>
<name>A0A6V6Y6W9_9FIRM</name>
<evidence type="ECO:0000313" key="13">
    <source>
        <dbReference type="EMBL" id="CAC9935552.1"/>
    </source>
</evidence>
<dbReference type="SMART" id="SM00987">
    <property type="entry name" value="UreE_C"/>
    <property type="match status" value="1"/>
</dbReference>
<comment type="similarity">
    <text evidence="3 9 11">Belongs to the uracil-DNA glycosylase (UDG) superfamily. UNG family.</text>
</comment>
<evidence type="ECO:0000256" key="4">
    <source>
        <dbReference type="ARBA" id="ARBA00012030"/>
    </source>
</evidence>
<proteinExistence type="inferred from homology"/>
<dbReference type="EMBL" id="CAIJCS010000026">
    <property type="protein sequence ID" value="CAC9935552.1"/>
    <property type="molecule type" value="Genomic_DNA"/>
</dbReference>
<dbReference type="PANTHER" id="PTHR11264:SF0">
    <property type="entry name" value="URACIL-DNA GLYCOSYLASE"/>
    <property type="match status" value="1"/>
</dbReference>
<dbReference type="PROSITE" id="PS00130">
    <property type="entry name" value="U_DNA_GLYCOSYLASE"/>
    <property type="match status" value="1"/>
</dbReference>
<dbReference type="InterPro" id="IPR005122">
    <property type="entry name" value="Uracil-DNA_glycosylase-like"/>
</dbReference>
<dbReference type="Gene3D" id="3.40.470.10">
    <property type="entry name" value="Uracil-DNA glycosylase-like domain"/>
    <property type="match status" value="1"/>
</dbReference>
<protein>
    <recommendedName>
        <fullName evidence="5 9">Uracil-DNA glycosylase</fullName>
        <shortName evidence="9">UDG</shortName>
        <ecNumber evidence="4 9">3.2.2.27</ecNumber>
    </recommendedName>
</protein>
<dbReference type="GO" id="GO:0097510">
    <property type="term" value="P:base-excision repair, AP site formation via deaminated base removal"/>
    <property type="evidence" value="ECO:0007669"/>
    <property type="project" value="TreeGrafter"/>
</dbReference>
<keyword evidence="6 9" id="KW-0227">DNA damage</keyword>
<dbReference type="SMART" id="SM00986">
    <property type="entry name" value="UDG"/>
    <property type="match status" value="1"/>
</dbReference>
<keyword evidence="8 9" id="KW-0234">DNA repair</keyword>
<dbReference type="GO" id="GO:0004844">
    <property type="term" value="F:uracil DNA N-glycosylase activity"/>
    <property type="evidence" value="ECO:0007669"/>
    <property type="project" value="UniProtKB-UniRule"/>
</dbReference>
<dbReference type="RefSeq" id="WP_180500795.1">
    <property type="nucleotide sequence ID" value="NZ_CAIJCS010000026.1"/>
</dbReference>
<dbReference type="PANTHER" id="PTHR11264">
    <property type="entry name" value="URACIL-DNA GLYCOSYLASE"/>
    <property type="match status" value="1"/>
</dbReference>
<keyword evidence="7 9" id="KW-0378">Hydrolase</keyword>
<dbReference type="AlphaFoldDB" id="A0A6V6Y6W9"/>
<gene>
    <name evidence="9" type="primary">ung</name>
    <name evidence="13" type="ORF">PEPNEM18_01549</name>
</gene>
<evidence type="ECO:0000256" key="3">
    <source>
        <dbReference type="ARBA" id="ARBA00008184"/>
    </source>
</evidence>
<dbReference type="GO" id="GO:0005737">
    <property type="term" value="C:cytoplasm"/>
    <property type="evidence" value="ECO:0007669"/>
    <property type="project" value="UniProtKB-SubCell"/>
</dbReference>
<feature type="active site" description="Proton acceptor" evidence="9 10">
    <location>
        <position position="63"/>
    </location>
</feature>
<dbReference type="InterPro" id="IPR002043">
    <property type="entry name" value="UDG_fam1"/>
</dbReference>
<evidence type="ECO:0000256" key="2">
    <source>
        <dbReference type="ARBA" id="ARBA00002631"/>
    </source>
</evidence>
<evidence type="ECO:0000259" key="12">
    <source>
        <dbReference type="SMART" id="SM00986"/>
    </source>
</evidence>
<keyword evidence="9" id="KW-0963">Cytoplasm</keyword>
<feature type="domain" description="Uracil-DNA glycosylase-like" evidence="12">
    <location>
        <begin position="48"/>
        <end position="207"/>
    </location>
</feature>
<evidence type="ECO:0000256" key="6">
    <source>
        <dbReference type="ARBA" id="ARBA00022763"/>
    </source>
</evidence>
<sequence>MQFGNDWDEIMAEEMQKLYYLDLRRLLLEEYEHQRIFPEAQNIFRAMRLTSFAETKVVILGQDPYHGPGQAQGLSFSVPKGMKLPPSLVNIYKELEEDLGIKREDGDLTPWAEQGVLLLNTTLTVRSGQPMSHGKIGWEIFTDRVIESIGNKEEPVVFILWGAHARGKKRLIHNKEHLILEAPHPSPLSAYRGFFGCKCFSKTNDYLTKRGLAPIDWR</sequence>
<comment type="subcellular location">
    <subcellularLocation>
        <location evidence="9">Cytoplasm</location>
    </subcellularLocation>
</comment>
<evidence type="ECO:0000313" key="14">
    <source>
        <dbReference type="Proteomes" id="UP000586454"/>
    </source>
</evidence>
<dbReference type="CDD" id="cd10027">
    <property type="entry name" value="UDG-F1-like"/>
    <property type="match status" value="1"/>
</dbReference>
<dbReference type="SUPFAM" id="SSF52141">
    <property type="entry name" value="Uracil-DNA glycosylase-like"/>
    <property type="match status" value="1"/>
</dbReference>
<keyword evidence="14" id="KW-1185">Reference proteome</keyword>
<evidence type="ECO:0000256" key="9">
    <source>
        <dbReference type="HAMAP-Rule" id="MF_00148"/>
    </source>
</evidence>